<dbReference type="GO" id="GO:0003824">
    <property type="term" value="F:catalytic activity"/>
    <property type="evidence" value="ECO:0007669"/>
    <property type="project" value="InterPro"/>
</dbReference>
<dbReference type="SUPFAM" id="SSF54197">
    <property type="entry name" value="HIT-like"/>
    <property type="match status" value="1"/>
</dbReference>
<dbReference type="InterPro" id="IPR011146">
    <property type="entry name" value="HIT-like"/>
</dbReference>
<evidence type="ECO:0000256" key="1">
    <source>
        <dbReference type="PIRSR" id="PIRSR601310-1"/>
    </source>
</evidence>
<feature type="active site" description="Tele-AMP-histidine intermediate" evidence="1">
    <location>
        <position position="110"/>
    </location>
</feature>
<proteinExistence type="predicted"/>
<dbReference type="Pfam" id="PF01230">
    <property type="entry name" value="HIT"/>
    <property type="match status" value="1"/>
</dbReference>
<name>A0A3B0N137_9RHOB</name>
<evidence type="ECO:0000259" key="4">
    <source>
        <dbReference type="PROSITE" id="PS51084"/>
    </source>
</evidence>
<dbReference type="PANTHER" id="PTHR23089">
    <property type="entry name" value="HISTIDINE TRIAD HIT PROTEIN"/>
    <property type="match status" value="1"/>
</dbReference>
<keyword evidence="6" id="KW-1185">Reference proteome</keyword>
<dbReference type="RefSeq" id="WP_121096944.1">
    <property type="nucleotide sequence ID" value="NZ_UIHC01000071.1"/>
</dbReference>
<gene>
    <name evidence="5" type="ORF">ROE7235_03530</name>
</gene>
<dbReference type="PRINTS" id="PR00332">
    <property type="entry name" value="HISTRIAD"/>
</dbReference>
<dbReference type="Proteomes" id="UP000272908">
    <property type="component" value="Unassembled WGS sequence"/>
</dbReference>
<accession>A0A3B0N137</accession>
<dbReference type="PROSITE" id="PS51084">
    <property type="entry name" value="HIT_2"/>
    <property type="match status" value="1"/>
</dbReference>
<dbReference type="InterPro" id="IPR036265">
    <property type="entry name" value="HIT-like_sf"/>
</dbReference>
<protein>
    <submittedName>
        <fullName evidence="5">Putative HIT-like protein</fullName>
    </submittedName>
</protein>
<evidence type="ECO:0000256" key="3">
    <source>
        <dbReference type="PROSITE-ProRule" id="PRU00464"/>
    </source>
</evidence>
<dbReference type="InterPro" id="IPR019808">
    <property type="entry name" value="Histidine_triad_CS"/>
</dbReference>
<feature type="short sequence motif" description="Histidine triad motif" evidence="2 3">
    <location>
        <begin position="108"/>
        <end position="112"/>
    </location>
</feature>
<dbReference type="AlphaFoldDB" id="A0A3B0N137"/>
<evidence type="ECO:0000256" key="2">
    <source>
        <dbReference type="PIRSR" id="PIRSR601310-3"/>
    </source>
</evidence>
<dbReference type="Gene3D" id="3.30.428.10">
    <property type="entry name" value="HIT-like"/>
    <property type="match status" value="1"/>
</dbReference>
<feature type="domain" description="HIT" evidence="4">
    <location>
        <begin position="10"/>
        <end position="124"/>
    </location>
</feature>
<dbReference type="OrthoDB" id="9784774at2"/>
<evidence type="ECO:0000313" key="6">
    <source>
        <dbReference type="Proteomes" id="UP000272908"/>
    </source>
</evidence>
<reference evidence="6" key="1">
    <citation type="submission" date="2018-08" db="EMBL/GenBank/DDBJ databases">
        <authorList>
            <person name="Rodrigo-Torres L."/>
            <person name="Arahal R. D."/>
            <person name="Lucena T."/>
        </authorList>
    </citation>
    <scope>NUCLEOTIDE SEQUENCE [LARGE SCALE GENOMIC DNA]</scope>
    <source>
        <strain evidence="6">CECT 7235</strain>
    </source>
</reference>
<dbReference type="CDD" id="cd01276">
    <property type="entry name" value="PKCI_related"/>
    <property type="match status" value="1"/>
</dbReference>
<organism evidence="5 6">
    <name type="scientific">Roseinatronobacter ekhonensis</name>
    <dbReference type="NCBI Taxonomy" id="254356"/>
    <lineage>
        <taxon>Bacteria</taxon>
        <taxon>Pseudomonadati</taxon>
        <taxon>Pseudomonadota</taxon>
        <taxon>Alphaproteobacteria</taxon>
        <taxon>Rhodobacterales</taxon>
        <taxon>Paracoccaceae</taxon>
        <taxon>Roseinatronobacter</taxon>
    </lineage>
</organism>
<dbReference type="PROSITE" id="PS00892">
    <property type="entry name" value="HIT_1"/>
    <property type="match status" value="1"/>
</dbReference>
<dbReference type="EMBL" id="UIHC01000071">
    <property type="protein sequence ID" value="SUZ33756.1"/>
    <property type="molecule type" value="Genomic_DNA"/>
</dbReference>
<dbReference type="InterPro" id="IPR001310">
    <property type="entry name" value="Histidine_triad_HIT"/>
</dbReference>
<sequence length="127" mass="13790">MPYSYDDQNIFAKILRGEIPCKKLAETEHCLAFHDIAPQAPHHVLVIPKGAYVNYDHFAKAATDAEIVDFTRFVGAVCAQLGVCPTEAQAGYRLISNAGPDGMQEVPHLHVHILAGANIGPLTAKRT</sequence>
<evidence type="ECO:0000313" key="5">
    <source>
        <dbReference type="EMBL" id="SUZ33756.1"/>
    </source>
</evidence>